<dbReference type="Pfam" id="PF17784">
    <property type="entry name" value="Sulfotransfer_4"/>
    <property type="match status" value="1"/>
</dbReference>
<dbReference type="InParanoid" id="A0A507AM01"/>
<keyword evidence="3" id="KW-1185">Reference proteome</keyword>
<dbReference type="GeneID" id="41978265"/>
<dbReference type="AlphaFoldDB" id="A0A507AM01"/>
<dbReference type="OrthoDB" id="408152at2759"/>
<feature type="transmembrane region" description="Helical" evidence="1">
    <location>
        <begin position="73"/>
        <end position="93"/>
    </location>
</feature>
<comment type="caution">
    <text evidence="2">The sequence shown here is derived from an EMBL/GenBank/DDBJ whole genome shotgun (WGS) entry which is preliminary data.</text>
</comment>
<dbReference type="RefSeq" id="XP_030988935.1">
    <property type="nucleotide sequence ID" value="XM_031133478.1"/>
</dbReference>
<keyword evidence="1" id="KW-1133">Transmembrane helix</keyword>
<sequence>MKLAPKAKTLSQKKYLQYCLADILDGYVATVDSPAIALTPELIELYPDALVIATTRDPESWWKSMNLVNGMMANWYIVFIIMFVPKIGVYGRWRVLLMHLSLWRYGDPNIHEGTLKKHEDHLKAVVPPEKLYWYNVKDGWEPLCKILGVPVPDVPFPHNNSSHEAGLRYKEAITAGVISWTFVLAMWYAIYWFFWGRSEARGISGLFTSALHR</sequence>
<dbReference type="Gene3D" id="3.40.50.300">
    <property type="entry name" value="P-loop containing nucleotide triphosphate hydrolases"/>
    <property type="match status" value="1"/>
</dbReference>
<evidence type="ECO:0000256" key="1">
    <source>
        <dbReference type="SAM" id="Phobius"/>
    </source>
</evidence>
<keyword evidence="1" id="KW-0812">Transmembrane</keyword>
<dbReference type="PANTHER" id="PTHR36978">
    <property type="entry name" value="P-LOOP CONTAINING NUCLEOTIDE TRIPHOSPHATE HYDROLASE"/>
    <property type="match status" value="1"/>
</dbReference>
<dbReference type="SUPFAM" id="SSF52540">
    <property type="entry name" value="P-loop containing nucleoside triphosphate hydrolases"/>
    <property type="match status" value="1"/>
</dbReference>
<proteinExistence type="predicted"/>
<dbReference type="Proteomes" id="UP000319257">
    <property type="component" value="Unassembled WGS sequence"/>
</dbReference>
<gene>
    <name evidence="2" type="ORF">E0L32_010818</name>
</gene>
<evidence type="ECO:0000313" key="2">
    <source>
        <dbReference type="EMBL" id="TPX07224.1"/>
    </source>
</evidence>
<dbReference type="InterPro" id="IPR040632">
    <property type="entry name" value="Sulfotransfer_4"/>
</dbReference>
<organism evidence="2 3">
    <name type="scientific">Thyridium curvatum</name>
    <dbReference type="NCBI Taxonomy" id="1093900"/>
    <lineage>
        <taxon>Eukaryota</taxon>
        <taxon>Fungi</taxon>
        <taxon>Dikarya</taxon>
        <taxon>Ascomycota</taxon>
        <taxon>Pezizomycotina</taxon>
        <taxon>Sordariomycetes</taxon>
        <taxon>Sordariomycetidae</taxon>
        <taxon>Thyridiales</taxon>
        <taxon>Thyridiaceae</taxon>
        <taxon>Thyridium</taxon>
    </lineage>
</organism>
<dbReference type="PANTHER" id="PTHR36978:SF3">
    <property type="entry name" value="P-LOOP CONTAINING NUCLEOSIDE TRIPHOSPHATE HYDROLASE PROTEIN"/>
    <property type="match status" value="1"/>
</dbReference>
<protein>
    <submittedName>
        <fullName evidence="2">Uncharacterized protein</fullName>
    </submittedName>
</protein>
<dbReference type="EMBL" id="SKBQ01000092">
    <property type="protein sequence ID" value="TPX07224.1"/>
    <property type="molecule type" value="Genomic_DNA"/>
</dbReference>
<dbReference type="STRING" id="1093900.A0A507AM01"/>
<name>A0A507AM01_9PEZI</name>
<evidence type="ECO:0000313" key="3">
    <source>
        <dbReference type="Proteomes" id="UP000319257"/>
    </source>
</evidence>
<reference evidence="2 3" key="1">
    <citation type="submission" date="2019-06" db="EMBL/GenBank/DDBJ databases">
        <title>Draft genome sequence of the filamentous fungus Phialemoniopsis curvata isolated from diesel fuel.</title>
        <authorList>
            <person name="Varaljay V.A."/>
            <person name="Lyon W.J."/>
            <person name="Crouch A.L."/>
            <person name="Drake C.E."/>
            <person name="Hollomon J.M."/>
            <person name="Nadeau L.J."/>
            <person name="Nunn H.S."/>
            <person name="Stevenson B.S."/>
            <person name="Bojanowski C.L."/>
            <person name="Crookes-Goodson W.J."/>
        </authorList>
    </citation>
    <scope>NUCLEOTIDE SEQUENCE [LARGE SCALE GENOMIC DNA]</scope>
    <source>
        <strain evidence="2 3">D216</strain>
    </source>
</reference>
<dbReference type="InterPro" id="IPR027417">
    <property type="entry name" value="P-loop_NTPase"/>
</dbReference>
<accession>A0A507AM01</accession>
<feature type="transmembrane region" description="Helical" evidence="1">
    <location>
        <begin position="172"/>
        <end position="194"/>
    </location>
</feature>
<keyword evidence="1" id="KW-0472">Membrane</keyword>